<sequence length="271" mass="31006">MEASLDKSFGLDTYMIPQVLASHSKRYISKMEFNKVNEPASSVVEKRGMKNLLRVMLCKDSFRYIAILYPHLAPNKITIFHQDLAEPHTDIQATWSSKLKYLVRWQLGVHKDGVCFCRPGDRRWMQLWWKWVDRQGCWSTGKMSFVKSGRSGWKGLVVSMSRFSRFPSSRVSSETIAGSALPTFSLALCLTFRHYPSHVDNVICIPKAESSIVGDKRTVGEKENDPYADIPAMLQISTFLHVPPTPLLDTTFLALRLSKRLLHATFFEYPI</sequence>
<dbReference type="EMBL" id="JADNRY010000224">
    <property type="protein sequence ID" value="KAF9060863.1"/>
    <property type="molecule type" value="Genomic_DNA"/>
</dbReference>
<organism evidence="1 2">
    <name type="scientific">Rhodocollybia butyracea</name>
    <dbReference type="NCBI Taxonomy" id="206335"/>
    <lineage>
        <taxon>Eukaryota</taxon>
        <taxon>Fungi</taxon>
        <taxon>Dikarya</taxon>
        <taxon>Basidiomycota</taxon>
        <taxon>Agaricomycotina</taxon>
        <taxon>Agaricomycetes</taxon>
        <taxon>Agaricomycetidae</taxon>
        <taxon>Agaricales</taxon>
        <taxon>Marasmiineae</taxon>
        <taxon>Omphalotaceae</taxon>
        <taxon>Rhodocollybia</taxon>
    </lineage>
</organism>
<evidence type="ECO:0000313" key="1">
    <source>
        <dbReference type="EMBL" id="KAF9060863.1"/>
    </source>
</evidence>
<dbReference type="OrthoDB" id="4349954at2759"/>
<accession>A0A9P5PBL0</accession>
<proteinExistence type="predicted"/>
<dbReference type="Proteomes" id="UP000772434">
    <property type="component" value="Unassembled WGS sequence"/>
</dbReference>
<reference evidence="1" key="1">
    <citation type="submission" date="2020-11" db="EMBL/GenBank/DDBJ databases">
        <authorList>
            <consortium name="DOE Joint Genome Institute"/>
            <person name="Ahrendt S."/>
            <person name="Riley R."/>
            <person name="Andreopoulos W."/>
            <person name="Labutti K."/>
            <person name="Pangilinan J."/>
            <person name="Ruiz-Duenas F.J."/>
            <person name="Barrasa J.M."/>
            <person name="Sanchez-Garcia M."/>
            <person name="Camarero S."/>
            <person name="Miyauchi S."/>
            <person name="Serrano A."/>
            <person name="Linde D."/>
            <person name="Babiker R."/>
            <person name="Drula E."/>
            <person name="Ayuso-Fernandez I."/>
            <person name="Pacheco R."/>
            <person name="Padilla G."/>
            <person name="Ferreira P."/>
            <person name="Barriuso J."/>
            <person name="Kellner H."/>
            <person name="Castanera R."/>
            <person name="Alfaro M."/>
            <person name="Ramirez L."/>
            <person name="Pisabarro A.G."/>
            <person name="Kuo A."/>
            <person name="Tritt A."/>
            <person name="Lipzen A."/>
            <person name="He G."/>
            <person name="Yan M."/>
            <person name="Ng V."/>
            <person name="Cullen D."/>
            <person name="Martin F."/>
            <person name="Rosso M.-N."/>
            <person name="Henrissat B."/>
            <person name="Hibbett D."/>
            <person name="Martinez A.T."/>
            <person name="Grigoriev I.V."/>
        </authorList>
    </citation>
    <scope>NUCLEOTIDE SEQUENCE</scope>
    <source>
        <strain evidence="1">AH 40177</strain>
    </source>
</reference>
<protein>
    <submittedName>
        <fullName evidence="1">Uncharacterized protein</fullName>
    </submittedName>
</protein>
<gene>
    <name evidence="1" type="ORF">BDP27DRAFT_1370158</name>
</gene>
<keyword evidence="2" id="KW-1185">Reference proteome</keyword>
<evidence type="ECO:0000313" key="2">
    <source>
        <dbReference type="Proteomes" id="UP000772434"/>
    </source>
</evidence>
<dbReference type="AlphaFoldDB" id="A0A9P5PBL0"/>
<comment type="caution">
    <text evidence="1">The sequence shown here is derived from an EMBL/GenBank/DDBJ whole genome shotgun (WGS) entry which is preliminary data.</text>
</comment>
<name>A0A9P5PBL0_9AGAR</name>